<dbReference type="Gene3D" id="1.20.58.340">
    <property type="entry name" value="Magnesium transport protein CorA, transmembrane region"/>
    <property type="match status" value="2"/>
</dbReference>
<keyword evidence="4" id="KW-1003">Cell membrane</keyword>
<dbReference type="InterPro" id="IPR045861">
    <property type="entry name" value="CorA_cytoplasmic_dom"/>
</dbReference>
<dbReference type="InterPro" id="IPR045863">
    <property type="entry name" value="CorA_TM1_TM2"/>
</dbReference>
<evidence type="ECO:0000256" key="4">
    <source>
        <dbReference type="ARBA" id="ARBA00022475"/>
    </source>
</evidence>
<dbReference type="Pfam" id="PF01544">
    <property type="entry name" value="CorA"/>
    <property type="match status" value="1"/>
</dbReference>
<keyword evidence="5 8" id="KW-0812">Transmembrane</keyword>
<dbReference type="Proteomes" id="UP001549320">
    <property type="component" value="Unassembled WGS sequence"/>
</dbReference>
<sequence length="385" mass="43532">MHILEFTGNSLRFLDELPSEVPADGFVWAYLERAELPRHQAALQAAAQCLGGSGLLDLHWLDLNSEQHPSNYDSTSVYDVVIFRRLATQLEVQQDAEREAAIVAYHNQGYASRNRKADAMPPAFARINSRAVGFAIFDRLLISLHPPGCHIPNTYVQRFAADARLSIDATSVRSRLPASPADLALRMINTMVDSYLDLRKDLSTHLEQMQAELIKPDSQFADWGALMEARRQLHLLEDLCEGQRDAIQEWVDNLREQPLTNFSPDAMVAQAQRDQLMARARDVGEHIDRVMHHARRLEQSAETVVQIHFSVQGHRTNDIMRTLTAVTAIFLPLNLVTGFFGMNFEHLPLIHSSGAMWVIFSIMTCLALAVIVIFLRKRYIARTGR</sequence>
<dbReference type="PANTHER" id="PTHR46494">
    <property type="entry name" value="CORA FAMILY METAL ION TRANSPORTER (EUROFUNG)"/>
    <property type="match status" value="1"/>
</dbReference>
<evidence type="ECO:0000256" key="1">
    <source>
        <dbReference type="ARBA" id="ARBA00004651"/>
    </source>
</evidence>
<dbReference type="PANTHER" id="PTHR46494:SF1">
    <property type="entry name" value="CORA FAMILY METAL ION TRANSPORTER (EUROFUNG)"/>
    <property type="match status" value="1"/>
</dbReference>
<dbReference type="EMBL" id="JBEPSH010000006">
    <property type="protein sequence ID" value="MET4577997.1"/>
    <property type="molecule type" value="Genomic_DNA"/>
</dbReference>
<dbReference type="CDD" id="cd12822">
    <property type="entry name" value="TmCorA-like"/>
    <property type="match status" value="1"/>
</dbReference>
<keyword evidence="7 8" id="KW-0472">Membrane</keyword>
<dbReference type="SUPFAM" id="SSF144083">
    <property type="entry name" value="Magnesium transport protein CorA, transmembrane region"/>
    <property type="match status" value="1"/>
</dbReference>
<organism evidence="9 10">
    <name type="scientific">Ottowia thiooxydans</name>
    <dbReference type="NCBI Taxonomy" id="219182"/>
    <lineage>
        <taxon>Bacteria</taxon>
        <taxon>Pseudomonadati</taxon>
        <taxon>Pseudomonadota</taxon>
        <taxon>Betaproteobacteria</taxon>
        <taxon>Burkholderiales</taxon>
        <taxon>Comamonadaceae</taxon>
        <taxon>Ottowia</taxon>
    </lineage>
</organism>
<feature type="transmembrane region" description="Helical" evidence="8">
    <location>
        <begin position="354"/>
        <end position="375"/>
    </location>
</feature>
<evidence type="ECO:0000313" key="10">
    <source>
        <dbReference type="Proteomes" id="UP001549320"/>
    </source>
</evidence>
<gene>
    <name evidence="9" type="ORF">ABIE13_003113</name>
</gene>
<dbReference type="RefSeq" id="WP_354444869.1">
    <property type="nucleotide sequence ID" value="NZ_JBEPSH010000006.1"/>
</dbReference>
<name>A0ABV2QAF2_9BURK</name>
<evidence type="ECO:0000256" key="8">
    <source>
        <dbReference type="SAM" id="Phobius"/>
    </source>
</evidence>
<dbReference type="InterPro" id="IPR002523">
    <property type="entry name" value="MgTranspt_CorA/ZnTranspt_ZntB"/>
</dbReference>
<proteinExistence type="inferred from homology"/>
<accession>A0ABV2QAF2</accession>
<evidence type="ECO:0000256" key="7">
    <source>
        <dbReference type="ARBA" id="ARBA00023136"/>
    </source>
</evidence>
<reference evidence="9 10" key="1">
    <citation type="submission" date="2024-06" db="EMBL/GenBank/DDBJ databases">
        <title>Sorghum-associated microbial communities from plants grown in Nebraska, USA.</title>
        <authorList>
            <person name="Schachtman D."/>
        </authorList>
    </citation>
    <scope>NUCLEOTIDE SEQUENCE [LARGE SCALE GENOMIC DNA]</scope>
    <source>
        <strain evidence="9 10">2709</strain>
    </source>
</reference>
<dbReference type="SUPFAM" id="SSF143865">
    <property type="entry name" value="CorA soluble domain-like"/>
    <property type="match status" value="1"/>
</dbReference>
<keyword evidence="3" id="KW-0813">Transport</keyword>
<comment type="caution">
    <text evidence="9">The sequence shown here is derived from an EMBL/GenBank/DDBJ whole genome shotgun (WGS) entry which is preliminary data.</text>
</comment>
<feature type="transmembrane region" description="Helical" evidence="8">
    <location>
        <begin position="322"/>
        <end position="342"/>
    </location>
</feature>
<comment type="similarity">
    <text evidence="2">Belongs to the CorA metal ion transporter (MIT) (TC 1.A.35) family.</text>
</comment>
<keyword evidence="6 8" id="KW-1133">Transmembrane helix</keyword>
<evidence type="ECO:0000256" key="3">
    <source>
        <dbReference type="ARBA" id="ARBA00022448"/>
    </source>
</evidence>
<evidence type="ECO:0000256" key="5">
    <source>
        <dbReference type="ARBA" id="ARBA00022692"/>
    </source>
</evidence>
<protein>
    <submittedName>
        <fullName evidence="9">Magnesium transporter</fullName>
    </submittedName>
</protein>
<comment type="subcellular location">
    <subcellularLocation>
        <location evidence="1">Cell membrane</location>
        <topology evidence="1">Multi-pass membrane protein</topology>
    </subcellularLocation>
</comment>
<keyword evidence="10" id="KW-1185">Reference proteome</keyword>
<evidence type="ECO:0000256" key="6">
    <source>
        <dbReference type="ARBA" id="ARBA00022989"/>
    </source>
</evidence>
<evidence type="ECO:0000256" key="2">
    <source>
        <dbReference type="ARBA" id="ARBA00009765"/>
    </source>
</evidence>
<evidence type="ECO:0000313" key="9">
    <source>
        <dbReference type="EMBL" id="MET4577997.1"/>
    </source>
</evidence>